<evidence type="ECO:0000313" key="1">
    <source>
        <dbReference type="EMBL" id="KAI3719104.1"/>
    </source>
</evidence>
<dbReference type="EMBL" id="CM042052">
    <property type="protein sequence ID" value="KAI3719104.1"/>
    <property type="molecule type" value="Genomic_DNA"/>
</dbReference>
<proteinExistence type="predicted"/>
<reference evidence="1 2" key="2">
    <citation type="journal article" date="2022" name="Mol. Ecol. Resour.">
        <title>The genomes of chicory, endive, great burdock and yacon provide insights into Asteraceae paleo-polyploidization history and plant inulin production.</title>
        <authorList>
            <person name="Fan W."/>
            <person name="Wang S."/>
            <person name="Wang H."/>
            <person name="Wang A."/>
            <person name="Jiang F."/>
            <person name="Liu H."/>
            <person name="Zhao H."/>
            <person name="Xu D."/>
            <person name="Zhang Y."/>
        </authorList>
    </citation>
    <scope>NUCLEOTIDE SEQUENCE [LARGE SCALE GENOMIC DNA]</scope>
    <source>
        <strain evidence="2">cv. Niubang</strain>
    </source>
</reference>
<sequence>MRRQKTMKKELKLAESLRSSYVRRAVAIEATETSTEKKVCNWINSFLGSISWSGEERDRLREERDRLREEQDRFLKLTLDQEQKFQLQ</sequence>
<protein>
    <submittedName>
        <fullName evidence="1">Uncharacterized protein</fullName>
    </submittedName>
</protein>
<name>A0ACB9B9P1_ARCLA</name>
<dbReference type="Proteomes" id="UP001055879">
    <property type="component" value="Linkage Group LG06"/>
</dbReference>
<evidence type="ECO:0000313" key="2">
    <source>
        <dbReference type="Proteomes" id="UP001055879"/>
    </source>
</evidence>
<accession>A0ACB9B9P1</accession>
<gene>
    <name evidence="1" type="ORF">L6452_19995</name>
</gene>
<organism evidence="1 2">
    <name type="scientific">Arctium lappa</name>
    <name type="common">Greater burdock</name>
    <name type="synonym">Lappa major</name>
    <dbReference type="NCBI Taxonomy" id="4217"/>
    <lineage>
        <taxon>Eukaryota</taxon>
        <taxon>Viridiplantae</taxon>
        <taxon>Streptophyta</taxon>
        <taxon>Embryophyta</taxon>
        <taxon>Tracheophyta</taxon>
        <taxon>Spermatophyta</taxon>
        <taxon>Magnoliopsida</taxon>
        <taxon>eudicotyledons</taxon>
        <taxon>Gunneridae</taxon>
        <taxon>Pentapetalae</taxon>
        <taxon>asterids</taxon>
        <taxon>campanulids</taxon>
        <taxon>Asterales</taxon>
        <taxon>Asteraceae</taxon>
        <taxon>Carduoideae</taxon>
        <taxon>Cardueae</taxon>
        <taxon>Arctiinae</taxon>
        <taxon>Arctium</taxon>
    </lineage>
</organism>
<reference evidence="2" key="1">
    <citation type="journal article" date="2022" name="Mol. Ecol. Resour.">
        <title>The genomes of chicory, endive, great burdock and yacon provide insights into Asteraceae palaeo-polyploidization history and plant inulin production.</title>
        <authorList>
            <person name="Fan W."/>
            <person name="Wang S."/>
            <person name="Wang H."/>
            <person name="Wang A."/>
            <person name="Jiang F."/>
            <person name="Liu H."/>
            <person name="Zhao H."/>
            <person name="Xu D."/>
            <person name="Zhang Y."/>
        </authorList>
    </citation>
    <scope>NUCLEOTIDE SEQUENCE [LARGE SCALE GENOMIC DNA]</scope>
    <source>
        <strain evidence="2">cv. Niubang</strain>
    </source>
</reference>
<keyword evidence="2" id="KW-1185">Reference proteome</keyword>
<comment type="caution">
    <text evidence="1">The sequence shown here is derived from an EMBL/GenBank/DDBJ whole genome shotgun (WGS) entry which is preliminary data.</text>
</comment>